<dbReference type="InterPro" id="IPR018490">
    <property type="entry name" value="cNMP-bd_dom_sf"/>
</dbReference>
<dbReference type="EMBL" id="JAPAAF010000021">
    <property type="protein sequence ID" value="MCW0483768.1"/>
    <property type="molecule type" value="Genomic_DNA"/>
</dbReference>
<evidence type="ECO:0000313" key="3">
    <source>
        <dbReference type="Proteomes" id="UP001163821"/>
    </source>
</evidence>
<name>A0AA42C6C7_9BACT</name>
<dbReference type="PROSITE" id="PS50042">
    <property type="entry name" value="CNMP_BINDING_3"/>
    <property type="match status" value="1"/>
</dbReference>
<dbReference type="Proteomes" id="UP001163821">
    <property type="component" value="Unassembled WGS sequence"/>
</dbReference>
<comment type="caution">
    <text evidence="2">The sequence shown here is derived from an EMBL/GenBank/DDBJ whole genome shotgun (WGS) entry which is preliminary data.</text>
</comment>
<sequence length="189" mass="22030">MKRLLFNIQRVFQPSADEMAALEKAIQIVHLKKNDFFLKENEICSSVTFIEKGSMRLFYESPDKEVCNDFFFENSLVGSLAGFLTQSPSIVNIAAIEPCELLVFDYPDVMKLTENWPAWRKLADILVQEQFVRAEKREASLLRNSPEERFKNLLEEHPKIFKRVPLRYVASYLGITPETLSRYRARFLA</sequence>
<evidence type="ECO:0000259" key="1">
    <source>
        <dbReference type="PROSITE" id="PS50042"/>
    </source>
</evidence>
<dbReference type="CDD" id="cd00038">
    <property type="entry name" value="CAP_ED"/>
    <property type="match status" value="1"/>
</dbReference>
<dbReference type="InterPro" id="IPR014710">
    <property type="entry name" value="RmlC-like_jellyroll"/>
</dbReference>
<dbReference type="Gene3D" id="2.60.120.10">
    <property type="entry name" value="Jelly Rolls"/>
    <property type="match status" value="1"/>
</dbReference>
<dbReference type="RefSeq" id="WP_282592363.1">
    <property type="nucleotide sequence ID" value="NZ_JAPAAF010000021.1"/>
</dbReference>
<dbReference type="SUPFAM" id="SSF51206">
    <property type="entry name" value="cAMP-binding domain-like"/>
    <property type="match status" value="1"/>
</dbReference>
<dbReference type="AlphaFoldDB" id="A0AA42C6C7"/>
<organism evidence="2 3">
    <name type="scientific">Gaoshiqia sediminis</name>
    <dbReference type="NCBI Taxonomy" id="2986998"/>
    <lineage>
        <taxon>Bacteria</taxon>
        <taxon>Pseudomonadati</taxon>
        <taxon>Bacteroidota</taxon>
        <taxon>Bacteroidia</taxon>
        <taxon>Marinilabiliales</taxon>
        <taxon>Prolixibacteraceae</taxon>
        <taxon>Gaoshiqia</taxon>
    </lineage>
</organism>
<proteinExistence type="predicted"/>
<accession>A0AA42C6C7</accession>
<gene>
    <name evidence="2" type="ORF">N2K84_13575</name>
</gene>
<protein>
    <submittedName>
        <fullName evidence="2">Crp/Fnr family transcriptional regulator</fullName>
    </submittedName>
</protein>
<reference evidence="2" key="1">
    <citation type="submission" date="2022-10" db="EMBL/GenBank/DDBJ databases">
        <title>Gaoshiqiia sediminis gen. nov., sp. nov., isolated from coastal sediment.</title>
        <authorList>
            <person name="Yu W.X."/>
            <person name="Mu D.S."/>
            <person name="Du J.Z."/>
            <person name="Liang Y.Q."/>
        </authorList>
    </citation>
    <scope>NUCLEOTIDE SEQUENCE</scope>
    <source>
        <strain evidence="2">A06</strain>
    </source>
</reference>
<dbReference type="InterPro" id="IPR000595">
    <property type="entry name" value="cNMP-bd_dom"/>
</dbReference>
<keyword evidence="3" id="KW-1185">Reference proteome</keyword>
<feature type="domain" description="Cyclic nucleotide-binding" evidence="1">
    <location>
        <begin position="15"/>
        <end position="112"/>
    </location>
</feature>
<dbReference type="Pfam" id="PF00027">
    <property type="entry name" value="cNMP_binding"/>
    <property type="match status" value="1"/>
</dbReference>
<evidence type="ECO:0000313" key="2">
    <source>
        <dbReference type="EMBL" id="MCW0483768.1"/>
    </source>
</evidence>